<dbReference type="GO" id="GO:0016020">
    <property type="term" value="C:membrane"/>
    <property type="evidence" value="ECO:0007669"/>
    <property type="project" value="UniProtKB-SubCell"/>
</dbReference>
<keyword evidence="7" id="KW-1185">Reference proteome</keyword>
<dbReference type="SUPFAM" id="SSF53474">
    <property type="entry name" value="alpha/beta-Hydrolases"/>
    <property type="match status" value="1"/>
</dbReference>
<reference evidence="6 7" key="1">
    <citation type="submission" date="2020-04" db="EMBL/GenBank/DDBJ databases">
        <authorList>
            <person name="De Canck E."/>
        </authorList>
    </citation>
    <scope>NUCLEOTIDE SEQUENCE [LARGE SCALE GENOMIC DNA]</scope>
    <source>
        <strain evidence="6 7">LMG 28688</strain>
    </source>
</reference>
<keyword evidence="3" id="KW-0256">Endoplasmic reticulum</keyword>
<evidence type="ECO:0000313" key="6">
    <source>
        <dbReference type="EMBL" id="CAB3800757.1"/>
    </source>
</evidence>
<keyword evidence="4" id="KW-0472">Membrane</keyword>
<sequence>MWRECGKRWLACELVVLALLASLTVGIWGCKKQPPMATNTEDPQWIFRDATKPAKIAVVFVHGIFGSTKGTWTNDNGTTFFQLLKADPEVGPKVDVFAFGFESKMFNGGGSLDVREGANKLKLYLYSEHVLDYPVVVFVGHSMGGLVVLRYLASNIDRDSSLSGKVPLVVLYASPQEGAQIASIAKLALENPALAHMTPVNDNLWLQQLTDDWTSVKKKPQIVCGYEKAQTSGVLVVPWNSSTRFCTEPGQAIDGANHIDIVKPDRPTHPSVVLLTTAMRRFVLPKLCCARLEMPDFTRHDDGWHFLMDSNMKTARIMNLGSADLKYWIADKKDAALYILPDESGATLAGESSQNLKLLLMLNAKASRYTFHLKTNTDEDETIVVDVPDIDRIRQQTSALAQDMLSNINSYLASSDQNGASANEVSTDKLASVAYKTIDENLPDLPGGEKWVVTADLLSAASLDTVAAQALRKADISSDKAARSPYVLNLATHLQRVTRETQFFKGAPPQEFNNYKLNQLSPNKAFEEQSDTSGQEMFKGDANTRRLSIELAENMKKFPNLAESGDRLEASVKPATGDRGLSVGDFTKEVAIGKNPALRQEIKIQQMKN</sequence>
<protein>
    <recommendedName>
        <fullName evidence="5">AB hydrolase-1 domain-containing protein</fullName>
    </recommendedName>
</protein>
<evidence type="ECO:0000259" key="5">
    <source>
        <dbReference type="Pfam" id="PF12697"/>
    </source>
</evidence>
<gene>
    <name evidence="6" type="ORF">LMG28688_05231</name>
</gene>
<evidence type="ECO:0000313" key="7">
    <source>
        <dbReference type="Proteomes" id="UP000494119"/>
    </source>
</evidence>
<evidence type="ECO:0000256" key="3">
    <source>
        <dbReference type="ARBA" id="ARBA00022824"/>
    </source>
</evidence>
<dbReference type="InterPro" id="IPR000073">
    <property type="entry name" value="AB_hydrolase_1"/>
</dbReference>
<dbReference type="InterPro" id="IPR029058">
    <property type="entry name" value="AB_hydrolase_fold"/>
</dbReference>
<evidence type="ECO:0000256" key="2">
    <source>
        <dbReference type="ARBA" id="ARBA00004370"/>
    </source>
</evidence>
<dbReference type="Pfam" id="PF12697">
    <property type="entry name" value="Abhydrolase_6"/>
    <property type="match status" value="1"/>
</dbReference>
<dbReference type="PANTHER" id="PTHR48182">
    <property type="entry name" value="PROTEIN SERAC1"/>
    <property type="match status" value="1"/>
</dbReference>
<name>A0A6J5GHG9_9BURK</name>
<dbReference type="EMBL" id="CADIKL010000033">
    <property type="protein sequence ID" value="CAB3800757.1"/>
    <property type="molecule type" value="Genomic_DNA"/>
</dbReference>
<dbReference type="AlphaFoldDB" id="A0A6J5GHG9"/>
<evidence type="ECO:0000256" key="4">
    <source>
        <dbReference type="ARBA" id="ARBA00023136"/>
    </source>
</evidence>
<organism evidence="6 7">
    <name type="scientific">Paraburkholderia caffeinitolerans</name>
    <dbReference type="NCBI Taxonomy" id="1723730"/>
    <lineage>
        <taxon>Bacteria</taxon>
        <taxon>Pseudomonadati</taxon>
        <taxon>Pseudomonadota</taxon>
        <taxon>Betaproteobacteria</taxon>
        <taxon>Burkholderiales</taxon>
        <taxon>Burkholderiaceae</taxon>
        <taxon>Paraburkholderia</taxon>
    </lineage>
</organism>
<accession>A0A6J5GHG9</accession>
<dbReference type="InterPro" id="IPR052374">
    <property type="entry name" value="SERAC1"/>
</dbReference>
<dbReference type="PANTHER" id="PTHR48182:SF2">
    <property type="entry name" value="PROTEIN SERAC1"/>
    <property type="match status" value="1"/>
</dbReference>
<proteinExistence type="predicted"/>
<dbReference type="Gene3D" id="3.40.50.1820">
    <property type="entry name" value="alpha/beta hydrolase"/>
    <property type="match status" value="1"/>
</dbReference>
<dbReference type="Proteomes" id="UP000494119">
    <property type="component" value="Unassembled WGS sequence"/>
</dbReference>
<feature type="domain" description="AB hydrolase-1" evidence="5">
    <location>
        <begin position="58"/>
        <end position="206"/>
    </location>
</feature>
<comment type="subcellular location">
    <subcellularLocation>
        <location evidence="1">Endoplasmic reticulum</location>
    </subcellularLocation>
    <subcellularLocation>
        <location evidence="2">Membrane</location>
    </subcellularLocation>
</comment>
<evidence type="ECO:0000256" key="1">
    <source>
        <dbReference type="ARBA" id="ARBA00004240"/>
    </source>
</evidence>